<protein>
    <recommendedName>
        <fullName evidence="3">Lipoprotein</fullName>
    </recommendedName>
</protein>
<evidence type="ECO:0008006" key="3">
    <source>
        <dbReference type="Google" id="ProtNLM"/>
    </source>
</evidence>
<dbReference type="Proteomes" id="UP000564806">
    <property type="component" value="Unassembled WGS sequence"/>
</dbReference>
<organism evidence="1 2">
    <name type="scientific">Paenibacillus agri</name>
    <dbReference type="NCBI Taxonomy" id="2744309"/>
    <lineage>
        <taxon>Bacteria</taxon>
        <taxon>Bacillati</taxon>
        <taxon>Bacillota</taxon>
        <taxon>Bacilli</taxon>
        <taxon>Bacillales</taxon>
        <taxon>Paenibacillaceae</taxon>
        <taxon>Paenibacillus</taxon>
    </lineage>
</organism>
<dbReference type="PROSITE" id="PS51257">
    <property type="entry name" value="PROKAR_LIPOPROTEIN"/>
    <property type="match status" value="1"/>
</dbReference>
<name>A0A850EMG9_9BACL</name>
<evidence type="ECO:0000313" key="2">
    <source>
        <dbReference type="Proteomes" id="UP000564806"/>
    </source>
</evidence>
<gene>
    <name evidence="1" type="ORF">HPT30_09435</name>
</gene>
<reference evidence="1" key="1">
    <citation type="submission" date="2020-06" db="EMBL/GenBank/DDBJ databases">
        <title>Paenibacillus sp. nov., isolated from soil.</title>
        <authorList>
            <person name="Seo Y.L."/>
        </authorList>
    </citation>
    <scope>NUCLEOTIDE SEQUENCE [LARGE SCALE GENOMIC DNA]</scope>
    <source>
        <strain evidence="1">JW14</strain>
    </source>
</reference>
<evidence type="ECO:0000313" key="1">
    <source>
        <dbReference type="EMBL" id="NUU60564.1"/>
    </source>
</evidence>
<dbReference type="EMBL" id="JABWCS010000202">
    <property type="protein sequence ID" value="NUU60564.1"/>
    <property type="molecule type" value="Genomic_DNA"/>
</dbReference>
<accession>A0A850EMG9</accession>
<proteinExistence type="predicted"/>
<dbReference type="RefSeq" id="WP_175371147.1">
    <property type="nucleotide sequence ID" value="NZ_JABWCS010000202.1"/>
</dbReference>
<comment type="caution">
    <text evidence="1">The sequence shown here is derived from an EMBL/GenBank/DDBJ whole genome shotgun (WGS) entry which is preliminary data.</text>
</comment>
<sequence>MNKLLKSFSITLLIFIVGGCGIGSNTQEKIFNDDQRLMDSGDSYTFGSKTGKITEDHAEIKFSGFSGVYTVWSIMSDENVTTKINISGYAKKDKFKIIQVNENKELITLWKGEGATELTVSIPKGSSSIKWAGKHASGKVVMQLETNSEMKIASQKDLFEGDEFFK</sequence>
<keyword evidence="2" id="KW-1185">Reference proteome</keyword>
<dbReference type="AlphaFoldDB" id="A0A850EMG9"/>